<dbReference type="EMBL" id="LNIX01000004">
    <property type="protein sequence ID" value="OXA55957.1"/>
    <property type="molecule type" value="Genomic_DNA"/>
</dbReference>
<keyword evidence="3" id="KW-1185">Reference proteome</keyword>
<dbReference type="FunFam" id="3.40.720.10:FF:000017">
    <property type="entry name" value="Predicted protein"/>
    <property type="match status" value="1"/>
</dbReference>
<accession>A0A226EFR5</accession>
<keyword evidence="1" id="KW-0472">Membrane</keyword>
<evidence type="ECO:0000313" key="3">
    <source>
        <dbReference type="Proteomes" id="UP000198287"/>
    </source>
</evidence>
<protein>
    <submittedName>
        <fullName evidence="2">Uncharacterized protein</fullName>
    </submittedName>
</protein>
<feature type="transmembrane region" description="Helical" evidence="1">
    <location>
        <begin position="23"/>
        <end position="40"/>
    </location>
</feature>
<dbReference type="InterPro" id="IPR017850">
    <property type="entry name" value="Alkaline_phosphatase_core_sf"/>
</dbReference>
<comment type="caution">
    <text evidence="2">The sequence shown here is derived from an EMBL/GenBank/DDBJ whole genome shotgun (WGS) entry which is preliminary data.</text>
</comment>
<dbReference type="OMA" id="CCCHETG"/>
<reference evidence="2 3" key="1">
    <citation type="submission" date="2015-12" db="EMBL/GenBank/DDBJ databases">
        <title>The genome of Folsomia candida.</title>
        <authorList>
            <person name="Faddeeva A."/>
            <person name="Derks M.F."/>
            <person name="Anvar Y."/>
            <person name="Smit S."/>
            <person name="Van Straalen N."/>
            <person name="Roelofs D."/>
        </authorList>
    </citation>
    <scope>NUCLEOTIDE SEQUENCE [LARGE SCALE GENOMIC DNA]</scope>
    <source>
        <strain evidence="2 3">VU population</strain>
        <tissue evidence="2">Whole body</tissue>
    </source>
</reference>
<dbReference type="STRING" id="158441.A0A226EFR5"/>
<name>A0A226EFR5_FOLCA</name>
<dbReference type="PANTHER" id="PTHR10974">
    <property type="entry name" value="FI08016P-RELATED"/>
    <property type="match status" value="1"/>
</dbReference>
<dbReference type="Proteomes" id="UP000198287">
    <property type="component" value="Unassembled WGS sequence"/>
</dbReference>
<gene>
    <name evidence="2" type="ORF">Fcan01_08993</name>
</gene>
<dbReference type="Gene3D" id="3.40.720.10">
    <property type="entry name" value="Alkaline Phosphatase, subunit A"/>
    <property type="match status" value="1"/>
</dbReference>
<dbReference type="InterPro" id="IPR004245">
    <property type="entry name" value="DUF229"/>
</dbReference>
<evidence type="ECO:0000256" key="1">
    <source>
        <dbReference type="SAM" id="Phobius"/>
    </source>
</evidence>
<dbReference type="AlphaFoldDB" id="A0A226EFR5"/>
<organism evidence="2 3">
    <name type="scientific">Folsomia candida</name>
    <name type="common">Springtail</name>
    <dbReference type="NCBI Taxonomy" id="158441"/>
    <lineage>
        <taxon>Eukaryota</taxon>
        <taxon>Metazoa</taxon>
        <taxon>Ecdysozoa</taxon>
        <taxon>Arthropoda</taxon>
        <taxon>Hexapoda</taxon>
        <taxon>Collembola</taxon>
        <taxon>Entomobryomorpha</taxon>
        <taxon>Isotomoidea</taxon>
        <taxon>Isotomidae</taxon>
        <taxon>Proisotominae</taxon>
        <taxon>Folsomia</taxon>
    </lineage>
</organism>
<evidence type="ECO:0000313" key="2">
    <source>
        <dbReference type="EMBL" id="OXA55957.1"/>
    </source>
</evidence>
<dbReference type="SUPFAM" id="SSF53649">
    <property type="entry name" value="Alkaline phosphatase-like"/>
    <property type="match status" value="1"/>
</dbReference>
<proteinExistence type="predicted"/>
<keyword evidence="1" id="KW-1133">Transmembrane helix</keyword>
<keyword evidence="1" id="KW-0812">Transmembrane</keyword>
<dbReference type="PROSITE" id="PS51257">
    <property type="entry name" value="PROKAR_LIPOPROTEIN"/>
    <property type="match status" value="1"/>
</dbReference>
<dbReference type="Pfam" id="PF02995">
    <property type="entry name" value="DUF229"/>
    <property type="match status" value="1"/>
</dbReference>
<dbReference type="PANTHER" id="PTHR10974:SF6">
    <property type="entry name" value="PROTEIN CBG19234"/>
    <property type="match status" value="1"/>
</dbReference>
<dbReference type="GO" id="GO:0005615">
    <property type="term" value="C:extracellular space"/>
    <property type="evidence" value="ECO:0007669"/>
    <property type="project" value="TreeGrafter"/>
</dbReference>
<sequence length="668" mass="75011">MTIIPRCSSLFFRPIRLVRKRTLVLWTFAFTGCVLFYNWVNTEYGNPYGLNYFLDDGGAPGSLEYVVDTEHCKILKLSPWEPAILDFIKPKITPPDCSQRNNGRKWVYVKNSKICINDTAVIASGYSMSSVRCCYKGIIRVTQTLENFDLNADNQVEYTSTCTPLEKVTPLPDHDFARVFCTSTSWPYLGEVVYREFVAIPKARKAESLAKVAYWATRRDLTRPLPPSVVMLGIDSLSRMNYHRSFNLTKTFLDGIGAVEMMGYTKVGENTFPNTAGFLTGFDPAVDPELLEGCILTRETPQDFCPYIWKRFSDANYLTATVEDAPGLVGFNYLKVGFVQEPTDFYFRPFMLQVHKSLPRKDYYHTDCIGTSTTEETLLSYISSIMSHSSSTPVFIHSWLTSLAHLDINGARFADATVTNFLSRVDLSNTILIFLSDHGQRYGAIRETLPGWYEDKLPVLSIYLPAKVKASFPTWADALALNAARLSSPFDLYQMMSHVLDAYSSREKEADGRGQPPKFDTTRARGQSLFVPISPLRRCSDAGVKTNFCACLPPKKVNASDPLVLQAAVEAVKYLNSVIPKTKCVPVVLDRVVAAAVMQNGATEGTYLVTFYTNPGQFMFEATVDFGQSGAKGQVWFNVTTDLLRMNKISRPADCVETSLLERYCYCK</sequence>
<dbReference type="CDD" id="cd16021">
    <property type="entry name" value="ALP_like"/>
    <property type="match status" value="1"/>
</dbReference>
<dbReference type="OrthoDB" id="413313at2759"/>